<proteinExistence type="predicted"/>
<accession>A0A0E0CYM5</accession>
<dbReference type="EnsemblPlants" id="OMERI03G11380.1">
    <property type="protein sequence ID" value="OMERI03G11380.1"/>
    <property type="gene ID" value="OMERI03G11380"/>
</dbReference>
<organism evidence="3">
    <name type="scientific">Oryza meridionalis</name>
    <dbReference type="NCBI Taxonomy" id="40149"/>
    <lineage>
        <taxon>Eukaryota</taxon>
        <taxon>Viridiplantae</taxon>
        <taxon>Streptophyta</taxon>
        <taxon>Embryophyta</taxon>
        <taxon>Tracheophyta</taxon>
        <taxon>Spermatophyta</taxon>
        <taxon>Magnoliopsida</taxon>
        <taxon>Liliopsida</taxon>
        <taxon>Poales</taxon>
        <taxon>Poaceae</taxon>
        <taxon>BOP clade</taxon>
        <taxon>Oryzoideae</taxon>
        <taxon>Oryzeae</taxon>
        <taxon>Oryzinae</taxon>
        <taxon>Oryza</taxon>
    </lineage>
</organism>
<keyword evidence="2" id="KW-1133">Transmembrane helix</keyword>
<dbReference type="Gramene" id="OMERI03G11380.1">
    <property type="protein sequence ID" value="OMERI03G11380.1"/>
    <property type="gene ID" value="OMERI03G11380"/>
</dbReference>
<dbReference type="PANTHER" id="PTHR36735:SF1">
    <property type="entry name" value="TRANSMEMBRANE PROTEIN"/>
    <property type="match status" value="1"/>
</dbReference>
<dbReference type="Proteomes" id="UP000008021">
    <property type="component" value="Chromosome 3"/>
</dbReference>
<keyword evidence="2" id="KW-0812">Transmembrane</keyword>
<evidence type="ECO:0000256" key="1">
    <source>
        <dbReference type="SAM" id="MobiDB-lite"/>
    </source>
</evidence>
<dbReference type="PANTHER" id="PTHR36735">
    <property type="entry name" value="TRANSMEMBRANE PROTEIN"/>
    <property type="match status" value="1"/>
</dbReference>
<sequence length="217" mass="23546">MDPSGIYSAGRAGPPTAREPYGPAHSGPFRTGLAQPFCPLGFRPFVPLRATRGEGIMAAAHAHPLSLAVLPSSPAQATPPPLFLRYAALRRGGRCGGATRPLRLTRLRRGRAAAAGVVDAPMEQAEAMMRVAADDDSVTATVVSVLLTVAFVGLSILTIGVIYLSVTDFLQKREREKFEREEAERQKEEARKKRAKARGRKRKLDLDWLGIDFCSEP</sequence>
<keyword evidence="2" id="KW-0472">Membrane</keyword>
<dbReference type="AlphaFoldDB" id="A0A0E0CYM5"/>
<reference evidence="3" key="1">
    <citation type="submission" date="2015-04" db="UniProtKB">
        <authorList>
            <consortium name="EnsemblPlants"/>
        </authorList>
    </citation>
    <scope>IDENTIFICATION</scope>
</reference>
<dbReference type="HOGENOM" id="CLU_110896_0_0_1"/>
<feature type="compositionally biased region" description="Basic and acidic residues" evidence="1">
    <location>
        <begin position="177"/>
        <end position="191"/>
    </location>
</feature>
<evidence type="ECO:0000313" key="3">
    <source>
        <dbReference type="EnsemblPlants" id="OMERI03G11380.1"/>
    </source>
</evidence>
<dbReference type="eggNOG" id="ENOG502S1K9">
    <property type="taxonomic scope" value="Eukaryota"/>
</dbReference>
<keyword evidence="4" id="KW-1185">Reference proteome</keyword>
<evidence type="ECO:0000313" key="4">
    <source>
        <dbReference type="Proteomes" id="UP000008021"/>
    </source>
</evidence>
<name>A0A0E0CYM5_9ORYZ</name>
<evidence type="ECO:0000256" key="2">
    <source>
        <dbReference type="SAM" id="Phobius"/>
    </source>
</evidence>
<protein>
    <submittedName>
        <fullName evidence="3">Uncharacterized protein</fullName>
    </submittedName>
</protein>
<reference evidence="3" key="2">
    <citation type="submission" date="2018-05" db="EMBL/GenBank/DDBJ databases">
        <title>OmerRS3 (Oryza meridionalis Reference Sequence Version 3).</title>
        <authorList>
            <person name="Zhang J."/>
            <person name="Kudrna D."/>
            <person name="Lee S."/>
            <person name="Talag J."/>
            <person name="Welchert J."/>
            <person name="Wing R.A."/>
        </authorList>
    </citation>
    <scope>NUCLEOTIDE SEQUENCE [LARGE SCALE GENOMIC DNA]</scope>
    <source>
        <strain evidence="3">cv. OR44</strain>
    </source>
</reference>
<dbReference type="GO" id="GO:0009535">
    <property type="term" value="C:chloroplast thylakoid membrane"/>
    <property type="evidence" value="ECO:0007669"/>
    <property type="project" value="TreeGrafter"/>
</dbReference>
<feature type="region of interest" description="Disordered" evidence="1">
    <location>
        <begin position="1"/>
        <end position="28"/>
    </location>
</feature>
<feature type="region of interest" description="Disordered" evidence="1">
    <location>
        <begin position="177"/>
        <end position="200"/>
    </location>
</feature>
<feature type="transmembrane region" description="Helical" evidence="2">
    <location>
        <begin position="145"/>
        <end position="166"/>
    </location>
</feature>